<keyword evidence="1" id="KW-0521">NADP</keyword>
<comment type="caution">
    <text evidence="2">The sequence shown here is derived from an EMBL/GenBank/DDBJ whole genome shotgun (WGS) entry which is preliminary data.</text>
</comment>
<dbReference type="EMBL" id="JBHLXP010000005">
    <property type="protein sequence ID" value="MFC0050186.1"/>
    <property type="molecule type" value="Genomic_DNA"/>
</dbReference>
<accession>A0ABV6BH58</accession>
<reference evidence="2 3" key="1">
    <citation type="submission" date="2024-09" db="EMBL/GenBank/DDBJ databases">
        <authorList>
            <person name="Sun Q."/>
            <person name="Mori K."/>
        </authorList>
    </citation>
    <scope>NUCLEOTIDE SEQUENCE [LARGE SCALE GENOMIC DNA]</scope>
    <source>
        <strain evidence="2 3">KCTC 23315</strain>
    </source>
</reference>
<keyword evidence="3" id="KW-1185">Reference proteome</keyword>
<organism evidence="2 3">
    <name type="scientific">Rheinheimera tilapiae</name>
    <dbReference type="NCBI Taxonomy" id="875043"/>
    <lineage>
        <taxon>Bacteria</taxon>
        <taxon>Pseudomonadati</taxon>
        <taxon>Pseudomonadota</taxon>
        <taxon>Gammaproteobacteria</taxon>
        <taxon>Chromatiales</taxon>
        <taxon>Chromatiaceae</taxon>
        <taxon>Rheinheimera</taxon>
    </lineage>
</organism>
<dbReference type="Pfam" id="PF05893">
    <property type="entry name" value="LuxC"/>
    <property type="match status" value="1"/>
</dbReference>
<proteinExistence type="predicted"/>
<protein>
    <submittedName>
        <fullName evidence="2">Acyl-CoA reductase</fullName>
    </submittedName>
</protein>
<dbReference type="RefSeq" id="WP_377247495.1">
    <property type="nucleotide sequence ID" value="NZ_JBHLXP010000005.1"/>
</dbReference>
<evidence type="ECO:0000313" key="2">
    <source>
        <dbReference type="EMBL" id="MFC0050186.1"/>
    </source>
</evidence>
<name>A0ABV6BH58_9GAMM</name>
<evidence type="ECO:0000313" key="3">
    <source>
        <dbReference type="Proteomes" id="UP001589813"/>
    </source>
</evidence>
<dbReference type="InterPro" id="IPR008670">
    <property type="entry name" value="CoA_reduct_LuxC"/>
</dbReference>
<sequence>MQLLNPATTAPTLQAAFSQGAQDYIQALSARLLADPICRTMPDLLALGFWFRRQKLTALVQKYHAMPYQFKPLGRVYHNTPANVDSLFMYPALLSLLCGNSNLLRLSSRAGQSAQVLLTHINALAEQYPEQNAALQFVLAPHNDTDLARHLTQMDGRVLWGSDAAIITQRQQPVPAHCRDLIFSHKMSLTLLDANAVCEAPAAEFQAMTELFSRDHLTYAQQACASAKVVVWLGQTDDIRQAQQRFWPTLIQRSMQQALLTDSDAYQALAGAQQLLLRSENYQDWQTGQLQRLRITDLDTDMLQLHPGCGLFLELPLQSLNALTPMLNNCHQTLSHWGIDSKLLSDWYPTVLRGADRLVPLGQSLQFNEVWDGVDLVVQLSRISNTQSSHG</sequence>
<evidence type="ECO:0000256" key="1">
    <source>
        <dbReference type="ARBA" id="ARBA00022857"/>
    </source>
</evidence>
<dbReference type="Proteomes" id="UP001589813">
    <property type="component" value="Unassembled WGS sequence"/>
</dbReference>
<dbReference type="SUPFAM" id="SSF53720">
    <property type="entry name" value="ALDH-like"/>
    <property type="match status" value="1"/>
</dbReference>
<dbReference type="InterPro" id="IPR016161">
    <property type="entry name" value="Ald_DH/histidinol_DH"/>
</dbReference>
<gene>
    <name evidence="2" type="ORF">ACFFJP_17935</name>
</gene>